<evidence type="ECO:0000313" key="2">
    <source>
        <dbReference type="EMBL" id="OPC76835.1"/>
    </source>
</evidence>
<evidence type="ECO:0000313" key="3">
    <source>
        <dbReference type="Proteomes" id="UP000190037"/>
    </source>
</evidence>
<proteinExistence type="predicted"/>
<comment type="caution">
    <text evidence="2">The sequence shown here is derived from an EMBL/GenBank/DDBJ whole genome shotgun (WGS) entry which is preliminary data.</text>
</comment>
<accession>A0A1T3NJF9</accession>
<dbReference type="EMBL" id="MWQN01000005">
    <property type="protein sequence ID" value="OPC76835.1"/>
    <property type="molecule type" value="Genomic_DNA"/>
</dbReference>
<protein>
    <submittedName>
        <fullName evidence="2">Uncharacterized protein</fullName>
    </submittedName>
</protein>
<name>A0A1T3NJF9_9ACTN</name>
<dbReference type="Proteomes" id="UP000190037">
    <property type="component" value="Unassembled WGS sequence"/>
</dbReference>
<dbReference type="RefSeq" id="WP_143658409.1">
    <property type="nucleotide sequence ID" value="NZ_MWQN01000005.1"/>
</dbReference>
<feature type="compositionally biased region" description="Polar residues" evidence="1">
    <location>
        <begin position="64"/>
        <end position="75"/>
    </location>
</feature>
<sequence>MTRLRDRSALRAHATLVLHGTGLDVARAETAASGGPADTPEAITDALRDGWARSANPPSIPVVATTTPSEQEGAR</sequence>
<dbReference type="STRING" id="159449.B4N89_46035"/>
<evidence type="ECO:0000256" key="1">
    <source>
        <dbReference type="SAM" id="MobiDB-lite"/>
    </source>
</evidence>
<keyword evidence="3" id="KW-1185">Reference proteome</keyword>
<organism evidence="2 3">
    <name type="scientific">Embleya scabrispora</name>
    <dbReference type="NCBI Taxonomy" id="159449"/>
    <lineage>
        <taxon>Bacteria</taxon>
        <taxon>Bacillati</taxon>
        <taxon>Actinomycetota</taxon>
        <taxon>Actinomycetes</taxon>
        <taxon>Kitasatosporales</taxon>
        <taxon>Streptomycetaceae</taxon>
        <taxon>Embleya</taxon>
    </lineage>
</organism>
<reference evidence="2 3" key="1">
    <citation type="submission" date="2017-03" db="EMBL/GenBank/DDBJ databases">
        <title>Draft genome sequence of Streptomyces scabrisporus NF3, endophyte isolated from Amphipterygium adstringens.</title>
        <authorList>
            <person name="Vazquez M."/>
            <person name="Ceapa C.D."/>
            <person name="Rodriguez Luna D."/>
            <person name="Sanchez Esquivel S."/>
        </authorList>
    </citation>
    <scope>NUCLEOTIDE SEQUENCE [LARGE SCALE GENOMIC DNA]</scope>
    <source>
        <strain evidence="2 3">NF3</strain>
    </source>
</reference>
<gene>
    <name evidence="2" type="ORF">B4N89_46035</name>
</gene>
<dbReference type="AlphaFoldDB" id="A0A1T3NJF9"/>
<feature type="region of interest" description="Disordered" evidence="1">
    <location>
        <begin position="51"/>
        <end position="75"/>
    </location>
</feature>